<name>A0A1B6IU86_9HEMI</name>
<proteinExistence type="predicted"/>
<gene>
    <name evidence="2" type="ORF">g.58636</name>
</gene>
<feature type="compositionally biased region" description="Basic and acidic residues" evidence="1">
    <location>
        <begin position="62"/>
        <end position="87"/>
    </location>
</feature>
<reference evidence="2" key="1">
    <citation type="submission" date="2015-11" db="EMBL/GenBank/DDBJ databases">
        <title>De novo transcriptome assembly of four potential Pierce s Disease insect vectors from Arizona vineyards.</title>
        <authorList>
            <person name="Tassone E.E."/>
        </authorList>
    </citation>
    <scope>NUCLEOTIDE SEQUENCE</scope>
</reference>
<evidence type="ECO:0000256" key="1">
    <source>
        <dbReference type="SAM" id="MobiDB-lite"/>
    </source>
</evidence>
<feature type="non-terminal residue" evidence="2">
    <location>
        <position position="1"/>
    </location>
</feature>
<feature type="region of interest" description="Disordered" evidence="1">
    <location>
        <begin position="62"/>
        <end position="119"/>
    </location>
</feature>
<feature type="compositionally biased region" description="Basic and acidic residues" evidence="1">
    <location>
        <begin position="100"/>
        <end position="111"/>
    </location>
</feature>
<accession>A0A1B6IU86</accession>
<sequence length="119" mass="12903">KFKLEAVDVNPISFNSKGTMFNIKDPLVMRVGDGGALLVFGDLQKSMGLDELKAWLEERMRMEKESGKGGEEKEVDGEEHACSHQHDGAGAAEQGASGGEDPRVSEDDIKLIMDQVSVP</sequence>
<organism evidence="2">
    <name type="scientific">Homalodisca liturata</name>
    <dbReference type="NCBI Taxonomy" id="320908"/>
    <lineage>
        <taxon>Eukaryota</taxon>
        <taxon>Metazoa</taxon>
        <taxon>Ecdysozoa</taxon>
        <taxon>Arthropoda</taxon>
        <taxon>Hexapoda</taxon>
        <taxon>Insecta</taxon>
        <taxon>Pterygota</taxon>
        <taxon>Neoptera</taxon>
        <taxon>Paraneoptera</taxon>
        <taxon>Hemiptera</taxon>
        <taxon>Auchenorrhyncha</taxon>
        <taxon>Membracoidea</taxon>
        <taxon>Cicadellidae</taxon>
        <taxon>Cicadellinae</taxon>
        <taxon>Proconiini</taxon>
        <taxon>Homalodisca</taxon>
    </lineage>
</organism>
<dbReference type="AlphaFoldDB" id="A0A1B6IU86"/>
<protein>
    <submittedName>
        <fullName evidence="2">Uncharacterized protein</fullName>
    </submittedName>
</protein>
<dbReference type="EMBL" id="GECU01017234">
    <property type="protein sequence ID" value="JAS90472.1"/>
    <property type="molecule type" value="Transcribed_RNA"/>
</dbReference>
<evidence type="ECO:0000313" key="2">
    <source>
        <dbReference type="EMBL" id="JAS90472.1"/>
    </source>
</evidence>
<feature type="non-terminal residue" evidence="2">
    <location>
        <position position="119"/>
    </location>
</feature>